<gene>
    <name evidence="1" type="ORF">GWR21_08675</name>
</gene>
<dbReference type="Proteomes" id="UP000476411">
    <property type="component" value="Chromosome"/>
</dbReference>
<organism evidence="1 2">
    <name type="scientific">Chitinophaga agri</name>
    <dbReference type="NCBI Taxonomy" id="2703787"/>
    <lineage>
        <taxon>Bacteria</taxon>
        <taxon>Pseudomonadati</taxon>
        <taxon>Bacteroidota</taxon>
        <taxon>Chitinophagia</taxon>
        <taxon>Chitinophagales</taxon>
        <taxon>Chitinophagaceae</taxon>
        <taxon>Chitinophaga</taxon>
    </lineage>
</organism>
<proteinExistence type="predicted"/>
<sequence>MNFKIGIIATGPMLWERDPSMTKWRLIHLNTPDIEMPLNKWMTPERIAERMKQTGTNELERNREAGIGTFQDEAILACLRELTNS</sequence>
<reference evidence="1 2" key="1">
    <citation type="submission" date="2020-01" db="EMBL/GenBank/DDBJ databases">
        <title>Complete genome sequence of Chitinophaga sp. H33E-04 isolated from quinoa roots.</title>
        <authorList>
            <person name="Weon H.-Y."/>
            <person name="Lee S.A."/>
        </authorList>
    </citation>
    <scope>NUCLEOTIDE SEQUENCE [LARGE SCALE GENOMIC DNA]</scope>
    <source>
        <strain evidence="1 2">H33E-04</strain>
    </source>
</reference>
<evidence type="ECO:0000313" key="1">
    <source>
        <dbReference type="EMBL" id="QHS59663.1"/>
    </source>
</evidence>
<protein>
    <submittedName>
        <fullName evidence="1">Uncharacterized protein</fullName>
    </submittedName>
</protein>
<dbReference type="KEGG" id="chih:GWR21_08675"/>
<evidence type="ECO:0000313" key="2">
    <source>
        <dbReference type="Proteomes" id="UP000476411"/>
    </source>
</evidence>
<name>A0A6B9ZGF6_9BACT</name>
<dbReference type="RefSeq" id="WP_162331358.1">
    <property type="nucleotide sequence ID" value="NZ_CP048113.1"/>
</dbReference>
<accession>A0A6B9ZGF6</accession>
<keyword evidence="2" id="KW-1185">Reference proteome</keyword>
<dbReference type="AlphaFoldDB" id="A0A6B9ZGF6"/>
<dbReference type="EMBL" id="CP048113">
    <property type="protein sequence ID" value="QHS59663.1"/>
    <property type="molecule type" value="Genomic_DNA"/>
</dbReference>